<gene>
    <name evidence="5" type="ORF">EV187_1011</name>
</gene>
<comment type="similarity">
    <text evidence="1">Belongs to the CdaR family.</text>
</comment>
<feature type="domain" description="CdaR GGDEF-like" evidence="4">
    <location>
        <begin position="309"/>
        <end position="408"/>
    </location>
</feature>
<evidence type="ECO:0000259" key="2">
    <source>
        <dbReference type="Pfam" id="PF07905"/>
    </source>
</evidence>
<sequence>MQPTVQTLLDRQELALSLLTPAPDLPTGALAAPIAWAHSSDLADPTPFLDTGHVLLTTGTQFESDAEARESESAFAEAYVRRLRDAGIAALGFGTEVIRAGTPDALVEACGRQGLPLFEVPYRVPFIAIARLVADLLAEDAYSRQAWALAAQRAISLAALRPDGLSATLGELSNRLGAWVGLVDAAGSLDREAPDGGLEQPALGEVVGEARSMLRRGQRASRTLVAGESAGSPQRITLQTLGGGGSLRGVLAIGDSAELDQAGREVVTSVIALAGLALEQNRDLDRARGHLRTGLLRGILAGDTELAQRVAGEMWGPLPGAPFRVAVADVPAQHVDRLTELLELRVEQRGGRLFFGRDDDTVVLLLEDSDTALADEVAAEFEVPVGISDAVAADGVALAHEQALRALERARESTPGVVAFDEISRQGVLAFLARTDARAVALATLAPLAEHDAANGTALIATTRAWLEHGGQFDATAQALGVHRHTVRSRVALAERLLGRDLSGFHARADLWAALLAVD</sequence>
<feature type="domain" description="Purine catabolism PurC-like" evidence="2">
    <location>
        <begin position="29"/>
        <end position="136"/>
    </location>
</feature>
<accession>A0A4V2F032</accession>
<feature type="domain" description="PucR C-terminal helix-turn-helix" evidence="3">
    <location>
        <begin position="459"/>
        <end position="517"/>
    </location>
</feature>
<organism evidence="5 6">
    <name type="scientific">Agromyces ramosus</name>
    <dbReference type="NCBI Taxonomy" id="33879"/>
    <lineage>
        <taxon>Bacteria</taxon>
        <taxon>Bacillati</taxon>
        <taxon>Actinomycetota</taxon>
        <taxon>Actinomycetes</taxon>
        <taxon>Micrococcales</taxon>
        <taxon>Microbacteriaceae</taxon>
        <taxon>Agromyces</taxon>
    </lineage>
</organism>
<dbReference type="Pfam" id="PF07905">
    <property type="entry name" value="PucR"/>
    <property type="match status" value="1"/>
</dbReference>
<dbReference type="InterPro" id="IPR025736">
    <property type="entry name" value="PucR_C-HTH_dom"/>
</dbReference>
<keyword evidence="6" id="KW-1185">Reference proteome</keyword>
<comment type="caution">
    <text evidence="5">The sequence shown here is derived from an EMBL/GenBank/DDBJ whole genome shotgun (WGS) entry which is preliminary data.</text>
</comment>
<dbReference type="OrthoDB" id="8450798at2"/>
<proteinExistence type="inferred from homology"/>
<dbReference type="Gene3D" id="1.10.10.2840">
    <property type="entry name" value="PucR C-terminal helix-turn-helix domain"/>
    <property type="match status" value="1"/>
</dbReference>
<protein>
    <submittedName>
        <fullName evidence="5">Purine catabolism regulator</fullName>
    </submittedName>
</protein>
<evidence type="ECO:0000256" key="1">
    <source>
        <dbReference type="ARBA" id="ARBA00006754"/>
    </source>
</evidence>
<dbReference type="PANTHER" id="PTHR33744">
    <property type="entry name" value="CARBOHYDRATE DIACID REGULATOR"/>
    <property type="match status" value="1"/>
</dbReference>
<dbReference type="EMBL" id="SGWY01000001">
    <property type="protein sequence ID" value="RZS68580.1"/>
    <property type="molecule type" value="Genomic_DNA"/>
</dbReference>
<dbReference type="AlphaFoldDB" id="A0A4V2F032"/>
<evidence type="ECO:0000259" key="3">
    <source>
        <dbReference type="Pfam" id="PF13556"/>
    </source>
</evidence>
<dbReference type="InterPro" id="IPR041522">
    <property type="entry name" value="CdaR_GGDEF"/>
</dbReference>
<evidence type="ECO:0000313" key="5">
    <source>
        <dbReference type="EMBL" id="RZS68580.1"/>
    </source>
</evidence>
<dbReference type="RefSeq" id="WP_130351875.1">
    <property type="nucleotide sequence ID" value="NZ_SGWY01000001.1"/>
</dbReference>
<reference evidence="5 6" key="1">
    <citation type="submission" date="2019-02" db="EMBL/GenBank/DDBJ databases">
        <title>Genomic Encyclopedia of Type Strains, Phase IV (KMG-IV): sequencing the most valuable type-strain genomes for metagenomic binning, comparative biology and taxonomic classification.</title>
        <authorList>
            <person name="Goeker M."/>
        </authorList>
    </citation>
    <scope>NUCLEOTIDE SEQUENCE [LARGE SCALE GENOMIC DNA]</scope>
    <source>
        <strain evidence="5 6">DSM 43045</strain>
    </source>
</reference>
<dbReference type="InterPro" id="IPR051448">
    <property type="entry name" value="CdaR-like_regulators"/>
</dbReference>
<dbReference type="InterPro" id="IPR042070">
    <property type="entry name" value="PucR_C-HTH_sf"/>
</dbReference>
<dbReference type="InterPro" id="IPR012914">
    <property type="entry name" value="PucR_dom"/>
</dbReference>
<name>A0A4V2F032_9MICO</name>
<dbReference type="Pfam" id="PF13556">
    <property type="entry name" value="HTH_30"/>
    <property type="match status" value="1"/>
</dbReference>
<dbReference type="PANTHER" id="PTHR33744:SF1">
    <property type="entry name" value="DNA-BINDING TRANSCRIPTIONAL ACTIVATOR ADER"/>
    <property type="match status" value="1"/>
</dbReference>
<dbReference type="Proteomes" id="UP000293289">
    <property type="component" value="Unassembled WGS sequence"/>
</dbReference>
<evidence type="ECO:0000313" key="6">
    <source>
        <dbReference type="Proteomes" id="UP000293289"/>
    </source>
</evidence>
<evidence type="ECO:0000259" key="4">
    <source>
        <dbReference type="Pfam" id="PF17853"/>
    </source>
</evidence>
<dbReference type="Pfam" id="PF17853">
    <property type="entry name" value="GGDEF_2"/>
    <property type="match status" value="1"/>
</dbReference>